<evidence type="ECO:0000256" key="1">
    <source>
        <dbReference type="ARBA" id="ARBA00022801"/>
    </source>
</evidence>
<evidence type="ECO:0000259" key="2">
    <source>
        <dbReference type="SMART" id="SM00646"/>
    </source>
</evidence>
<dbReference type="NCBIfam" id="TIGR02669">
    <property type="entry name" value="SpoIID_LytB"/>
    <property type="match status" value="1"/>
</dbReference>
<dbReference type="EMBL" id="JAJEKE010000003">
    <property type="protein sequence ID" value="MCQ1529045.1"/>
    <property type="molecule type" value="Genomic_DNA"/>
</dbReference>
<sequence>MQCNIFDWESSTEYSVPMWELIGRMAAFNIKETSHQEAAKCFAIIARTELARKLHIYGGSGCEKHKGCELCTEPGHCLELGLPKINISERVRAAVRDTGNLIITFDGKPIKPYCHYRCGGATENSENVIGNRITYLRKVFCEYCRTVDDEGKDKFFSLEELERLLNIKIEKPKDVYYDIKGIFENLDIDEQGRIKSLNIGGKFFKGTEIVERLGLNSTRFNYMPVRFLISCIGIGHGLGLCITGAEEMARRGMSYEDILYYYYTGIKLEEMEMPEEDKPLKGKTIALDAASGEDDSYEGKGPGGLREGEANLKIVLELEMLLKEAGAKVFLTRTGKKHINLSERAEIANGMKPDFFISICQSVFPNGSASGTEAYHYREDKEAAKLGSMILEEISPEMKCRNRGLRTADLYILKEVKCSTLQLNILYITNPEDEKKLADPDMRRKAARAIERGIIRYYGQMGK</sequence>
<proteinExistence type="predicted"/>
<protein>
    <submittedName>
        <fullName evidence="3">N-acetylmuramoyl-L-alanine amidase</fullName>
    </submittedName>
</protein>
<keyword evidence="1" id="KW-0378">Hydrolase</keyword>
<dbReference type="InterPro" id="IPR002508">
    <property type="entry name" value="MurNAc-LAA_cat"/>
</dbReference>
<dbReference type="CDD" id="cd02696">
    <property type="entry name" value="MurNAc-LAA"/>
    <property type="match status" value="1"/>
</dbReference>
<evidence type="ECO:0000313" key="4">
    <source>
        <dbReference type="Proteomes" id="UP001651880"/>
    </source>
</evidence>
<dbReference type="Pfam" id="PF01520">
    <property type="entry name" value="Amidase_3"/>
    <property type="match status" value="1"/>
</dbReference>
<dbReference type="SUPFAM" id="SSF53187">
    <property type="entry name" value="Zn-dependent exopeptidases"/>
    <property type="match status" value="1"/>
</dbReference>
<name>A0ABT1NCQ4_9FIRM</name>
<dbReference type="SMART" id="SM00646">
    <property type="entry name" value="Ami_3"/>
    <property type="match status" value="1"/>
</dbReference>
<keyword evidence="4" id="KW-1185">Reference proteome</keyword>
<dbReference type="Proteomes" id="UP001651880">
    <property type="component" value="Unassembled WGS sequence"/>
</dbReference>
<dbReference type="RefSeq" id="WP_255226562.1">
    <property type="nucleotide sequence ID" value="NZ_JAJEKE010000003.1"/>
</dbReference>
<reference evidence="3 4" key="1">
    <citation type="submission" date="2021-10" db="EMBL/GenBank/DDBJ databases">
        <title>Lutispora strain m25 sp. nov., a thermophilic, non-spore-forming bacterium isolated from a lab-scale methanogenic bioreactor digesting anaerobic sludge.</title>
        <authorList>
            <person name="El Houari A."/>
            <person name="Mcdonald J."/>
        </authorList>
    </citation>
    <scope>NUCLEOTIDE SEQUENCE [LARGE SCALE GENOMIC DNA]</scope>
    <source>
        <strain evidence="4">m25</strain>
    </source>
</reference>
<organism evidence="3 4">
    <name type="scientific">Lutispora saccharofermentans</name>
    <dbReference type="NCBI Taxonomy" id="3024236"/>
    <lineage>
        <taxon>Bacteria</taxon>
        <taxon>Bacillati</taxon>
        <taxon>Bacillota</taxon>
        <taxon>Clostridia</taxon>
        <taxon>Lutisporales</taxon>
        <taxon>Lutisporaceae</taxon>
        <taxon>Lutispora</taxon>
    </lineage>
</organism>
<dbReference type="InterPro" id="IPR013486">
    <property type="entry name" value="SpoIID/LytB"/>
</dbReference>
<comment type="caution">
    <text evidence="3">The sequence shown here is derived from an EMBL/GenBank/DDBJ whole genome shotgun (WGS) entry which is preliminary data.</text>
</comment>
<dbReference type="Gene3D" id="3.40.630.40">
    <property type="entry name" value="Zn-dependent exopeptidases"/>
    <property type="match status" value="1"/>
</dbReference>
<dbReference type="PANTHER" id="PTHR30404">
    <property type="entry name" value="N-ACETYLMURAMOYL-L-ALANINE AMIDASE"/>
    <property type="match status" value="1"/>
</dbReference>
<evidence type="ECO:0000313" key="3">
    <source>
        <dbReference type="EMBL" id="MCQ1529045.1"/>
    </source>
</evidence>
<dbReference type="InterPro" id="IPR050695">
    <property type="entry name" value="N-acetylmuramoyl_amidase_3"/>
</dbReference>
<gene>
    <name evidence="3" type="ORF">LJD61_05725</name>
</gene>
<dbReference type="PANTHER" id="PTHR30404:SF0">
    <property type="entry name" value="N-ACETYLMURAMOYL-L-ALANINE AMIDASE AMIC"/>
    <property type="match status" value="1"/>
</dbReference>
<accession>A0ABT1NCQ4</accession>
<feature type="domain" description="MurNAc-LAA" evidence="2">
    <location>
        <begin position="345"/>
        <end position="455"/>
    </location>
</feature>